<name>A0AAV3ZRE8_9GAST</name>
<reference evidence="1 2" key="1">
    <citation type="journal article" date="2021" name="Elife">
        <title>Chloroplast acquisition without the gene transfer in kleptoplastic sea slugs, Plakobranchus ocellatus.</title>
        <authorList>
            <person name="Maeda T."/>
            <person name="Takahashi S."/>
            <person name="Yoshida T."/>
            <person name="Shimamura S."/>
            <person name="Takaki Y."/>
            <person name="Nagai Y."/>
            <person name="Toyoda A."/>
            <person name="Suzuki Y."/>
            <person name="Arimoto A."/>
            <person name="Ishii H."/>
            <person name="Satoh N."/>
            <person name="Nishiyama T."/>
            <person name="Hasebe M."/>
            <person name="Maruyama T."/>
            <person name="Minagawa J."/>
            <person name="Obokata J."/>
            <person name="Shigenobu S."/>
        </authorList>
    </citation>
    <scope>NUCLEOTIDE SEQUENCE [LARGE SCALE GENOMIC DNA]</scope>
</reference>
<evidence type="ECO:0000313" key="1">
    <source>
        <dbReference type="EMBL" id="GFN97726.1"/>
    </source>
</evidence>
<organism evidence="1 2">
    <name type="scientific">Plakobranchus ocellatus</name>
    <dbReference type="NCBI Taxonomy" id="259542"/>
    <lineage>
        <taxon>Eukaryota</taxon>
        <taxon>Metazoa</taxon>
        <taxon>Spiralia</taxon>
        <taxon>Lophotrochozoa</taxon>
        <taxon>Mollusca</taxon>
        <taxon>Gastropoda</taxon>
        <taxon>Heterobranchia</taxon>
        <taxon>Euthyneura</taxon>
        <taxon>Panpulmonata</taxon>
        <taxon>Sacoglossa</taxon>
        <taxon>Placobranchoidea</taxon>
        <taxon>Plakobranchidae</taxon>
        <taxon>Plakobranchus</taxon>
    </lineage>
</organism>
<proteinExistence type="predicted"/>
<keyword evidence="2" id="KW-1185">Reference proteome</keyword>
<dbReference type="EMBL" id="BLXT01002806">
    <property type="protein sequence ID" value="GFN97726.1"/>
    <property type="molecule type" value="Genomic_DNA"/>
</dbReference>
<sequence length="93" mass="10533">MNNVFAPCLYQALPVPYIACNTVAVVIRTGPDLPLAESRKHRVEGQVRVQNRHSETNREEEKQQAPAHMLLTNGRVDRAVVNSQMGKQRMHTE</sequence>
<comment type="caution">
    <text evidence="1">The sequence shown here is derived from an EMBL/GenBank/DDBJ whole genome shotgun (WGS) entry which is preliminary data.</text>
</comment>
<protein>
    <submittedName>
        <fullName evidence="1">Uncharacterized protein</fullName>
    </submittedName>
</protein>
<gene>
    <name evidence="1" type="ORF">PoB_002423200</name>
</gene>
<dbReference type="AlphaFoldDB" id="A0AAV3ZRE8"/>
<evidence type="ECO:0000313" key="2">
    <source>
        <dbReference type="Proteomes" id="UP000735302"/>
    </source>
</evidence>
<accession>A0AAV3ZRE8</accession>
<dbReference type="Proteomes" id="UP000735302">
    <property type="component" value="Unassembled WGS sequence"/>
</dbReference>